<proteinExistence type="predicted"/>
<evidence type="ECO:0000313" key="5">
    <source>
        <dbReference type="EMBL" id="KAE9206181.1"/>
    </source>
</evidence>
<evidence type="ECO:0000313" key="1">
    <source>
        <dbReference type="EMBL" id="KAE8936214.1"/>
    </source>
</evidence>
<reference evidence="9 10" key="1">
    <citation type="submission" date="2018-08" db="EMBL/GenBank/DDBJ databases">
        <title>Genomic investigation of the strawberry pathogen Phytophthora fragariae indicates pathogenicity is determined by transcriptional variation in three key races.</title>
        <authorList>
            <person name="Adams T.M."/>
            <person name="Armitage A.D."/>
            <person name="Sobczyk M.K."/>
            <person name="Bates H.J."/>
            <person name="Dunwell J.M."/>
            <person name="Nellist C.F."/>
            <person name="Harrison R.J."/>
        </authorList>
    </citation>
    <scope>NUCLEOTIDE SEQUENCE [LARGE SCALE GENOMIC DNA]</scope>
    <source>
        <strain evidence="8 11">A4</strain>
        <strain evidence="6 12">BC-1</strain>
        <strain evidence="7 16">BC-23</strain>
        <strain evidence="5 10">NOV-27</strain>
        <strain evidence="4 13">NOV-5</strain>
        <strain evidence="3 14">NOV-71</strain>
        <strain evidence="1 9">NOV-9</strain>
        <strain evidence="2 15">SCRP245</strain>
    </source>
</reference>
<dbReference type="Proteomes" id="UP000429523">
    <property type="component" value="Unassembled WGS sequence"/>
</dbReference>
<dbReference type="Proteomes" id="UP000441208">
    <property type="component" value="Unassembled WGS sequence"/>
</dbReference>
<evidence type="ECO:0000313" key="9">
    <source>
        <dbReference type="Proteomes" id="UP000429523"/>
    </source>
</evidence>
<dbReference type="EMBL" id="QXGE01000993">
    <property type="protein sequence ID" value="KAE9299650.1"/>
    <property type="molecule type" value="Genomic_DNA"/>
</dbReference>
<protein>
    <submittedName>
        <fullName evidence="5">Uncharacterized protein</fullName>
    </submittedName>
</protein>
<dbReference type="AlphaFoldDB" id="A0A6A3Y005"/>
<dbReference type="EMBL" id="QXGA01000961">
    <property type="protein sequence ID" value="KAE9133919.1"/>
    <property type="molecule type" value="Genomic_DNA"/>
</dbReference>
<evidence type="ECO:0000313" key="6">
    <source>
        <dbReference type="EMBL" id="KAE9223214.1"/>
    </source>
</evidence>
<evidence type="ECO:0000313" key="8">
    <source>
        <dbReference type="EMBL" id="KAE9299650.1"/>
    </source>
</evidence>
<dbReference type="Proteomes" id="UP000476176">
    <property type="component" value="Unassembled WGS sequence"/>
</dbReference>
<dbReference type="Proteomes" id="UP000440367">
    <property type="component" value="Unassembled WGS sequence"/>
</dbReference>
<dbReference type="Proteomes" id="UP000440732">
    <property type="component" value="Unassembled WGS sequence"/>
</dbReference>
<name>A0A6A3Y005_9STRA</name>
<evidence type="ECO:0000313" key="3">
    <source>
        <dbReference type="EMBL" id="KAE9105431.1"/>
    </source>
</evidence>
<dbReference type="EMBL" id="QXFZ01000766">
    <property type="protein sequence ID" value="KAE9105431.1"/>
    <property type="molecule type" value="Genomic_DNA"/>
</dbReference>
<accession>A0A6A3Y005</accession>
<dbReference type="Proteomes" id="UP000433483">
    <property type="component" value="Unassembled WGS sequence"/>
</dbReference>
<evidence type="ECO:0000313" key="10">
    <source>
        <dbReference type="Proteomes" id="UP000433483"/>
    </source>
</evidence>
<dbReference type="Proteomes" id="UP000437068">
    <property type="component" value="Unassembled WGS sequence"/>
</dbReference>
<evidence type="ECO:0000313" key="14">
    <source>
        <dbReference type="Proteomes" id="UP000441208"/>
    </source>
</evidence>
<evidence type="ECO:0000313" key="11">
    <source>
        <dbReference type="Proteomes" id="UP000437068"/>
    </source>
</evidence>
<keyword evidence="10" id="KW-1185">Reference proteome</keyword>
<evidence type="ECO:0000313" key="4">
    <source>
        <dbReference type="EMBL" id="KAE9133919.1"/>
    </source>
</evidence>
<organism evidence="5 10">
    <name type="scientific">Phytophthora fragariae</name>
    <dbReference type="NCBI Taxonomy" id="53985"/>
    <lineage>
        <taxon>Eukaryota</taxon>
        <taxon>Sar</taxon>
        <taxon>Stramenopiles</taxon>
        <taxon>Oomycota</taxon>
        <taxon>Peronosporomycetes</taxon>
        <taxon>Peronosporales</taxon>
        <taxon>Peronosporaceae</taxon>
        <taxon>Phytophthora</taxon>
    </lineage>
</organism>
<evidence type="ECO:0000313" key="2">
    <source>
        <dbReference type="EMBL" id="KAE8998647.1"/>
    </source>
</evidence>
<dbReference type="Proteomes" id="UP000460718">
    <property type="component" value="Unassembled WGS sequence"/>
</dbReference>
<comment type="caution">
    <text evidence="5">The sequence shown here is derived from an EMBL/GenBank/DDBJ whole genome shotgun (WGS) entry which is preliminary data.</text>
</comment>
<sequence length="109" mass="12599">MLLPIIKLAARNWISYCLGNNYDLIPQVLIFNVDVFNAFEYMYVVVRSSSKHMLRKHTSATDTCWEASSEVRRIQPQKDLRQWVRGAILCRRGAEGTHERLTAAERTDG</sequence>
<dbReference type="EMBL" id="QXFW01000991">
    <property type="protein sequence ID" value="KAE8998647.1"/>
    <property type="molecule type" value="Genomic_DNA"/>
</dbReference>
<gene>
    <name evidence="8" type="ORF">PF001_g15336</name>
    <name evidence="6" type="ORF">PF002_g15032</name>
    <name evidence="7" type="ORF">PF004_g5809</name>
    <name evidence="5" type="ORF">PF005_g13108</name>
    <name evidence="4" type="ORF">PF006_g14929</name>
    <name evidence="3" type="ORF">PF007_g13715</name>
    <name evidence="1" type="ORF">PF009_g13848</name>
    <name evidence="2" type="ORF">PF011_g14967</name>
</gene>
<dbReference type="EMBL" id="QXGD01000827">
    <property type="protein sequence ID" value="KAE9223214.1"/>
    <property type="molecule type" value="Genomic_DNA"/>
</dbReference>
<dbReference type="EMBL" id="QXGC01000226">
    <property type="protein sequence ID" value="KAE9244119.1"/>
    <property type="molecule type" value="Genomic_DNA"/>
</dbReference>
<evidence type="ECO:0000313" key="7">
    <source>
        <dbReference type="EMBL" id="KAE9244119.1"/>
    </source>
</evidence>
<dbReference type="EMBL" id="QXGB01000714">
    <property type="protein sequence ID" value="KAE9206181.1"/>
    <property type="molecule type" value="Genomic_DNA"/>
</dbReference>
<evidence type="ECO:0000313" key="12">
    <source>
        <dbReference type="Proteomes" id="UP000440367"/>
    </source>
</evidence>
<evidence type="ECO:0000313" key="16">
    <source>
        <dbReference type="Proteomes" id="UP000476176"/>
    </source>
</evidence>
<evidence type="ECO:0000313" key="15">
    <source>
        <dbReference type="Proteomes" id="UP000460718"/>
    </source>
</evidence>
<evidence type="ECO:0000313" key="13">
    <source>
        <dbReference type="Proteomes" id="UP000440732"/>
    </source>
</evidence>
<dbReference type="EMBL" id="QXGF01000739">
    <property type="protein sequence ID" value="KAE8936214.1"/>
    <property type="molecule type" value="Genomic_DNA"/>
</dbReference>